<comment type="caution">
    <text evidence="1">The sequence shown here is derived from an EMBL/GenBank/DDBJ whole genome shotgun (WGS) entry which is preliminary data.</text>
</comment>
<proteinExistence type="predicted"/>
<name>A0A0F9NDP0_9ZZZZ</name>
<evidence type="ECO:0000313" key="1">
    <source>
        <dbReference type="EMBL" id="KKM86840.1"/>
    </source>
</evidence>
<dbReference type="AlphaFoldDB" id="A0A0F9NDP0"/>
<gene>
    <name evidence="1" type="ORF">LCGC14_1274900</name>
</gene>
<protein>
    <submittedName>
        <fullName evidence="1">Uncharacterized protein</fullName>
    </submittedName>
</protein>
<dbReference type="EMBL" id="LAZR01007192">
    <property type="protein sequence ID" value="KKM86840.1"/>
    <property type="molecule type" value="Genomic_DNA"/>
</dbReference>
<reference evidence="1" key="1">
    <citation type="journal article" date="2015" name="Nature">
        <title>Complex archaea that bridge the gap between prokaryotes and eukaryotes.</title>
        <authorList>
            <person name="Spang A."/>
            <person name="Saw J.H."/>
            <person name="Jorgensen S.L."/>
            <person name="Zaremba-Niedzwiedzka K."/>
            <person name="Martijn J."/>
            <person name="Lind A.E."/>
            <person name="van Eijk R."/>
            <person name="Schleper C."/>
            <person name="Guy L."/>
            <person name="Ettema T.J."/>
        </authorList>
    </citation>
    <scope>NUCLEOTIDE SEQUENCE</scope>
</reference>
<accession>A0A0F9NDP0</accession>
<organism evidence="1">
    <name type="scientific">marine sediment metagenome</name>
    <dbReference type="NCBI Taxonomy" id="412755"/>
    <lineage>
        <taxon>unclassified sequences</taxon>
        <taxon>metagenomes</taxon>
        <taxon>ecological metagenomes</taxon>
    </lineage>
</organism>
<sequence>MPEIDEISVKMSLTTEDFVKEVDKAITDSLHRAEEFEARIGELGDAMRTLGQGAGLDFLDKAGKASIQDISDSFEAFAEFTTRLEKDERAFRDILTVISDEFITNITGMAEAAGTIIPKDIAESLDELVRTETLASESTEDLTRRLRLLTADVMKAAIAVRPASQEFKRVSEVLENLGAIVPIKKMERFRESLIEENKAANEAGESILKVDQRMRSMGNAFLEAQTKGIRPATGLLEQFKGTLNGMLGKLAVGVIALKALSSVYQTVNRFIRESIQVATQAAIQQQQLAIAVLEHARAVGELSPSLAEANAFAEELAKTYNRTQLEMREVVRQSLFLTRSLKMSRDETERLAESAIVMSKAHGVDALSTLRTFTNFLNTGYTQGLQRLGISLDKNQIEIEAVRRGYVELGEELDKQTFRMIGMELITEQVTEVAKDLVGTQNEFIEAIDEANATIEEQKEIIGDQLLPVTAAWKLTLADLAEWFGSVFSTAFIGVLGEIMNSFATIEARIKTLGRLINDPALITKIGEIFEEEKALAIEKRIGSQIDEGVVRGTSPDRLDLIGTA</sequence>
<feature type="non-terminal residue" evidence="1">
    <location>
        <position position="565"/>
    </location>
</feature>